<dbReference type="Pfam" id="PF00535">
    <property type="entry name" value="Glycos_transf_2"/>
    <property type="match status" value="1"/>
</dbReference>
<dbReference type="PANTHER" id="PTHR22916">
    <property type="entry name" value="GLYCOSYLTRANSFERASE"/>
    <property type="match status" value="1"/>
</dbReference>
<evidence type="ECO:0000313" key="3">
    <source>
        <dbReference type="Proteomes" id="UP000251402"/>
    </source>
</evidence>
<dbReference type="InterPro" id="IPR001173">
    <property type="entry name" value="Glyco_trans_2-like"/>
</dbReference>
<dbReference type="PANTHER" id="PTHR22916:SF3">
    <property type="entry name" value="UDP-GLCNAC:BETAGAL BETA-1,3-N-ACETYLGLUCOSAMINYLTRANSFERASE-LIKE PROTEIN 1"/>
    <property type="match status" value="1"/>
</dbReference>
<dbReference type="KEGG" id="mrub:DEO27_010960"/>
<protein>
    <submittedName>
        <fullName evidence="2">Glycosyltransferase</fullName>
    </submittedName>
</protein>
<feature type="domain" description="Glycosyltransferase 2-like" evidence="1">
    <location>
        <begin position="5"/>
        <end position="122"/>
    </location>
</feature>
<organism evidence="2 3">
    <name type="scientific">Mucilaginibacter rubeus</name>
    <dbReference type="NCBI Taxonomy" id="2027860"/>
    <lineage>
        <taxon>Bacteria</taxon>
        <taxon>Pseudomonadati</taxon>
        <taxon>Bacteroidota</taxon>
        <taxon>Sphingobacteriia</taxon>
        <taxon>Sphingobacteriales</taxon>
        <taxon>Sphingobacteriaceae</taxon>
        <taxon>Mucilaginibacter</taxon>
    </lineage>
</organism>
<proteinExistence type="predicted"/>
<accession>A0A5C1HY51</accession>
<name>A0A5C1HY51_9SPHI</name>
<dbReference type="SUPFAM" id="SSF53448">
    <property type="entry name" value="Nucleotide-diphospho-sugar transferases"/>
    <property type="match status" value="1"/>
</dbReference>
<dbReference type="InterPro" id="IPR029044">
    <property type="entry name" value="Nucleotide-diphossugar_trans"/>
</dbReference>
<dbReference type="AlphaFoldDB" id="A0A5C1HY51"/>
<dbReference type="GO" id="GO:0016758">
    <property type="term" value="F:hexosyltransferase activity"/>
    <property type="evidence" value="ECO:0007669"/>
    <property type="project" value="UniProtKB-ARBA"/>
</dbReference>
<dbReference type="Proteomes" id="UP000251402">
    <property type="component" value="Chromosome"/>
</dbReference>
<dbReference type="OrthoDB" id="6638511at2"/>
<dbReference type="RefSeq" id="WP_112566460.1">
    <property type="nucleotide sequence ID" value="NZ_CP043450.1"/>
</dbReference>
<evidence type="ECO:0000313" key="2">
    <source>
        <dbReference type="EMBL" id="QEM10523.1"/>
    </source>
</evidence>
<dbReference type="EMBL" id="CP043450">
    <property type="protein sequence ID" value="QEM10523.1"/>
    <property type="molecule type" value="Genomic_DNA"/>
</dbReference>
<reference evidence="2" key="1">
    <citation type="submission" date="2019-08" db="EMBL/GenBank/DDBJ databases">
        <title>Comparative genome analysis confer to the adaptation heavy metal polluted environment.</title>
        <authorList>
            <person name="Li Y."/>
        </authorList>
    </citation>
    <scope>NUCLEOTIDE SEQUENCE [LARGE SCALE GENOMIC DNA]</scope>
    <source>
        <strain evidence="2">P1</strain>
    </source>
</reference>
<keyword evidence="3" id="KW-1185">Reference proteome</keyword>
<dbReference type="Gene3D" id="3.90.550.10">
    <property type="entry name" value="Spore Coat Polysaccharide Biosynthesis Protein SpsA, Chain A"/>
    <property type="match status" value="1"/>
</dbReference>
<gene>
    <name evidence="2" type="ORF">DEO27_010960</name>
</gene>
<sequence length="316" mass="36344">MELISILMPAYNAGKYIEASILSVLKQSYADWELIIINDGSTDNTKEIVERYSKKDSRIKLINQVNQKMAAARNNGIKNSKGAWIAFLDSDDLWEPEKLSLQIQASKEHPTAGVIYSDGFIFNDHEQFNNLMPYPTVTGRLLSHDVMYQMQYQQNYIPVLSVIVKRSLVDTIGPQNEERVFSGCEDWDYWLRIARVGADFYGLSQKLFYYRRHETNVSKNSVNMLLAQLAVLTKNYEPRLINSGDLSNALKKIFFPLINNLIKLRRFDDAYFAIKETDEILPSITFKTIKFLIKSFGRLAHIPVAIIGRLESLQLK</sequence>
<evidence type="ECO:0000259" key="1">
    <source>
        <dbReference type="Pfam" id="PF00535"/>
    </source>
</evidence>